<feature type="signal peptide" evidence="2">
    <location>
        <begin position="1"/>
        <end position="23"/>
    </location>
</feature>
<dbReference type="AlphaFoldDB" id="A0A4Q7J603"/>
<feature type="compositionally biased region" description="Polar residues" evidence="1">
    <location>
        <begin position="56"/>
        <end position="70"/>
    </location>
</feature>
<name>A0A4Q7J603_9PSEU</name>
<dbReference type="OrthoDB" id="128043at2"/>
<proteinExistence type="predicted"/>
<dbReference type="Proteomes" id="UP000292003">
    <property type="component" value="Unassembled WGS sequence"/>
</dbReference>
<evidence type="ECO:0000313" key="3">
    <source>
        <dbReference type="EMBL" id="RZQ62226.1"/>
    </source>
</evidence>
<protein>
    <recommendedName>
        <fullName evidence="5">Secreted protein</fullName>
    </recommendedName>
</protein>
<feature type="region of interest" description="Disordered" evidence="1">
    <location>
        <begin position="28"/>
        <end position="71"/>
    </location>
</feature>
<dbReference type="RefSeq" id="WP_130476654.1">
    <property type="nucleotide sequence ID" value="NZ_SFCC01000009.1"/>
</dbReference>
<evidence type="ECO:0000256" key="2">
    <source>
        <dbReference type="SAM" id="SignalP"/>
    </source>
</evidence>
<keyword evidence="4" id="KW-1185">Reference proteome</keyword>
<gene>
    <name evidence="3" type="ORF">EWH70_18230</name>
</gene>
<dbReference type="EMBL" id="SFCC01000009">
    <property type="protein sequence ID" value="RZQ62226.1"/>
    <property type="molecule type" value="Genomic_DNA"/>
</dbReference>
<comment type="caution">
    <text evidence="3">The sequence shown here is derived from an EMBL/GenBank/DDBJ whole genome shotgun (WGS) entry which is preliminary data.</text>
</comment>
<accession>A0A4Q7J603</accession>
<feature type="chain" id="PRO_5039203640" description="Secreted protein" evidence="2">
    <location>
        <begin position="24"/>
        <end position="310"/>
    </location>
</feature>
<reference evidence="3 4" key="1">
    <citation type="submission" date="2019-02" db="EMBL/GenBank/DDBJ databases">
        <title>Draft genome sequence of Amycolatopsis sp. 8-3EHSu isolated from roots of Suaeda maritima.</title>
        <authorList>
            <person name="Duangmal K."/>
            <person name="Chantavorakit T."/>
        </authorList>
    </citation>
    <scope>NUCLEOTIDE SEQUENCE [LARGE SCALE GENOMIC DNA]</scope>
    <source>
        <strain evidence="3 4">8-3EHSu</strain>
    </source>
</reference>
<evidence type="ECO:0008006" key="5">
    <source>
        <dbReference type="Google" id="ProtNLM"/>
    </source>
</evidence>
<evidence type="ECO:0000256" key="1">
    <source>
        <dbReference type="SAM" id="MobiDB-lite"/>
    </source>
</evidence>
<sequence>MNTVTKLGAYAAALALVAGGGWALGAAAGPAPTPEPKPAGHADSHAGGTDAGHTATPVSDQPSGLASTANGYMFAPGTSTLPAGTTQPFTFRILGPTGAPVTAFDVAHEKRMHLIVVRRDTADYQHLHPELAADGTWWVNLRLPQAGSYRLFADFAPTGGTPTTLGTDLAAPGEFTPRHHPASREATVDGYQVRLDGDLLPGQSSPLRLTVRKDGRDVTDLQPYLGAYGHLVALRTSDLAYLHVHPDGNPGDGRTPAGPTVTFHTEVPSAGSYRLFLDFQHAGTVRTAEFTVDTGTGTAAPHDADGHTHN</sequence>
<keyword evidence="2" id="KW-0732">Signal</keyword>
<organism evidence="3 4">
    <name type="scientific">Amycolatopsis suaedae</name>
    <dbReference type="NCBI Taxonomy" id="2510978"/>
    <lineage>
        <taxon>Bacteria</taxon>
        <taxon>Bacillati</taxon>
        <taxon>Actinomycetota</taxon>
        <taxon>Actinomycetes</taxon>
        <taxon>Pseudonocardiales</taxon>
        <taxon>Pseudonocardiaceae</taxon>
        <taxon>Amycolatopsis</taxon>
    </lineage>
</organism>
<evidence type="ECO:0000313" key="4">
    <source>
        <dbReference type="Proteomes" id="UP000292003"/>
    </source>
</evidence>